<keyword evidence="1" id="KW-0812">Transmembrane</keyword>
<dbReference type="EMBL" id="FXAM01000001">
    <property type="protein sequence ID" value="SMF93661.1"/>
    <property type="molecule type" value="Genomic_DNA"/>
</dbReference>
<feature type="transmembrane region" description="Helical" evidence="1">
    <location>
        <begin position="107"/>
        <end position="127"/>
    </location>
</feature>
<dbReference type="Pfam" id="PF06961">
    <property type="entry name" value="DUF1294"/>
    <property type="match status" value="1"/>
</dbReference>
<dbReference type="STRING" id="1760988.SAMN02949497_0948"/>
<feature type="transmembrane region" description="Helical" evidence="1">
    <location>
        <begin position="133"/>
        <end position="150"/>
    </location>
</feature>
<reference evidence="2 3" key="1">
    <citation type="submission" date="2016-12" db="EMBL/GenBank/DDBJ databases">
        <authorList>
            <person name="Song W.-J."/>
            <person name="Kurnit D.M."/>
        </authorList>
    </citation>
    <scope>NUCLEOTIDE SEQUENCE [LARGE SCALE GENOMIC DNA]</scope>
    <source>
        <strain evidence="2 3">175</strain>
    </source>
</reference>
<accession>A0A1Y6CTB0</accession>
<gene>
    <name evidence="2" type="ORF">SAMN02949497_0948</name>
</gene>
<evidence type="ECO:0000256" key="1">
    <source>
        <dbReference type="SAM" id="Phobius"/>
    </source>
</evidence>
<organism evidence="2 3">
    <name type="scientific">Methylomagnum ishizawai</name>
    <dbReference type="NCBI Taxonomy" id="1760988"/>
    <lineage>
        <taxon>Bacteria</taxon>
        <taxon>Pseudomonadati</taxon>
        <taxon>Pseudomonadota</taxon>
        <taxon>Gammaproteobacteria</taxon>
        <taxon>Methylococcales</taxon>
        <taxon>Methylococcaceae</taxon>
        <taxon>Methylomagnum</taxon>
    </lineage>
</organism>
<dbReference type="SUPFAM" id="SSF50249">
    <property type="entry name" value="Nucleic acid-binding proteins"/>
    <property type="match status" value="1"/>
</dbReference>
<keyword evidence="3" id="KW-1185">Reference proteome</keyword>
<keyword evidence="1" id="KW-1133">Transmembrane helix</keyword>
<evidence type="ECO:0000313" key="2">
    <source>
        <dbReference type="EMBL" id="SMF93661.1"/>
    </source>
</evidence>
<sequence length="219" mass="25090">MSTAEKSASRKTPLLKGTLVMWNDLKGFGFVRPEPADGDQDDHFIHITAFKKGMGRRPEIGDGVRFRPDDSAEAGDKKRVVFALIEGMDYEHQEPKPFSLVPKPRSWLTNLLILTPLVLSSYALWVVRNPLPFFSYCIFSLITIMIYGADKTHAATRRWRVPENYLLILELMGGWPGALVAQNQLRHKTRKSTYKILLHIIIAAHLLGWAVYLYWKLRL</sequence>
<dbReference type="Gene3D" id="2.40.50.140">
    <property type="entry name" value="Nucleic acid-binding proteins"/>
    <property type="match status" value="1"/>
</dbReference>
<name>A0A1Y6CTB0_9GAMM</name>
<dbReference type="InterPro" id="IPR012340">
    <property type="entry name" value="NA-bd_OB-fold"/>
</dbReference>
<evidence type="ECO:0000313" key="3">
    <source>
        <dbReference type="Proteomes" id="UP000192923"/>
    </source>
</evidence>
<keyword evidence="1" id="KW-0472">Membrane</keyword>
<feature type="transmembrane region" description="Helical" evidence="1">
    <location>
        <begin position="196"/>
        <end position="215"/>
    </location>
</feature>
<dbReference type="RefSeq" id="WP_176225094.1">
    <property type="nucleotide sequence ID" value="NZ_FXAM01000001.1"/>
</dbReference>
<dbReference type="Proteomes" id="UP000192923">
    <property type="component" value="Unassembled WGS sequence"/>
</dbReference>
<dbReference type="InterPro" id="IPR010718">
    <property type="entry name" value="DUF1294"/>
</dbReference>
<proteinExistence type="predicted"/>
<dbReference type="AlphaFoldDB" id="A0A1Y6CTB0"/>
<protein>
    <submittedName>
        <fullName evidence="2">Uncharacterized membrane protein YsdA, DUF1294 family</fullName>
    </submittedName>
</protein>